<sequence length="77" mass="8562">MKALQELDGNMALDLSNPLELEYFGPADNISTVEKELEKKLQARDGFNSNHHFMDEREIAASLAMLAAQIGVAEEIQ</sequence>
<dbReference type="Proteomes" id="UP000007148">
    <property type="component" value="Unassembled WGS sequence"/>
</dbReference>
<evidence type="ECO:0000313" key="2">
    <source>
        <dbReference type="Proteomes" id="UP000007148"/>
    </source>
</evidence>
<dbReference type="EMBL" id="CAFZ01000010">
    <property type="protein sequence ID" value="CCA67168.1"/>
    <property type="molecule type" value="Genomic_DNA"/>
</dbReference>
<dbReference type="AlphaFoldDB" id="G4T736"/>
<gene>
    <name evidence="1" type="ORF">PIIN_11725</name>
</gene>
<proteinExistence type="predicted"/>
<dbReference type="InParanoid" id="G4T736"/>
<evidence type="ECO:0000313" key="1">
    <source>
        <dbReference type="EMBL" id="CCA67168.1"/>
    </source>
</evidence>
<protein>
    <submittedName>
        <fullName evidence="1">Uncharacterized protein</fullName>
    </submittedName>
</protein>
<accession>G4T736</accession>
<keyword evidence="2" id="KW-1185">Reference proteome</keyword>
<organism evidence="1 2">
    <name type="scientific">Serendipita indica (strain DSM 11827)</name>
    <name type="common">Root endophyte fungus</name>
    <name type="synonym">Piriformospora indica</name>
    <dbReference type="NCBI Taxonomy" id="1109443"/>
    <lineage>
        <taxon>Eukaryota</taxon>
        <taxon>Fungi</taxon>
        <taxon>Dikarya</taxon>
        <taxon>Basidiomycota</taxon>
        <taxon>Agaricomycotina</taxon>
        <taxon>Agaricomycetes</taxon>
        <taxon>Sebacinales</taxon>
        <taxon>Serendipitaceae</taxon>
        <taxon>Serendipita</taxon>
    </lineage>
</organism>
<dbReference type="OrthoDB" id="3220764at2759"/>
<comment type="caution">
    <text evidence="1">The sequence shown here is derived from an EMBL/GenBank/DDBJ whole genome shotgun (WGS) entry which is preliminary data.</text>
</comment>
<dbReference type="HOGENOM" id="CLU_2638967_0_0_1"/>
<reference evidence="1 2" key="1">
    <citation type="journal article" date="2011" name="PLoS Pathog.">
        <title>Endophytic Life Strategies Decoded by Genome and Transcriptome Analyses of the Mutualistic Root Symbiont Piriformospora indica.</title>
        <authorList>
            <person name="Zuccaro A."/>
            <person name="Lahrmann U."/>
            <person name="Guldener U."/>
            <person name="Langen G."/>
            <person name="Pfiffi S."/>
            <person name="Biedenkopf D."/>
            <person name="Wong P."/>
            <person name="Samans B."/>
            <person name="Grimm C."/>
            <person name="Basiewicz M."/>
            <person name="Murat C."/>
            <person name="Martin F."/>
            <person name="Kogel K.H."/>
        </authorList>
    </citation>
    <scope>NUCLEOTIDE SEQUENCE [LARGE SCALE GENOMIC DNA]</scope>
    <source>
        <strain evidence="1 2">DSM 11827</strain>
    </source>
</reference>
<name>G4T736_SERID</name>